<feature type="binding site" evidence="5">
    <location>
        <position position="93"/>
    </location>
    <ligand>
        <name>[4Fe-4S] cluster</name>
        <dbReference type="ChEBI" id="CHEBI:49883"/>
    </ligand>
</feature>
<feature type="binding site" evidence="5">
    <location>
        <position position="218"/>
    </location>
    <ligand>
        <name>dimethylallyl diphosphate</name>
        <dbReference type="ChEBI" id="CHEBI:57623"/>
    </ligand>
</feature>
<evidence type="ECO:0000256" key="5">
    <source>
        <dbReference type="HAMAP-Rule" id="MF_00191"/>
    </source>
</evidence>
<dbReference type="EMBL" id="JAQIFT010000048">
    <property type="protein sequence ID" value="MDA3732502.1"/>
    <property type="molecule type" value="Genomic_DNA"/>
</dbReference>
<keyword evidence="4 5" id="KW-0411">Iron-sulfur</keyword>
<dbReference type="HAMAP" id="MF_00191">
    <property type="entry name" value="IspH"/>
    <property type="match status" value="1"/>
</dbReference>
<feature type="binding site" evidence="5">
    <location>
        <position position="261"/>
    </location>
    <ligand>
        <name>isopentenyl diphosphate</name>
        <dbReference type="ChEBI" id="CHEBI:128769"/>
    </ligand>
</feature>
<feature type="binding site" evidence="5">
    <location>
        <position position="217"/>
    </location>
    <ligand>
        <name>dimethylallyl diphosphate</name>
        <dbReference type="ChEBI" id="CHEBI:57623"/>
    </ligand>
</feature>
<feature type="binding site" evidence="5">
    <location>
        <position position="121"/>
    </location>
    <ligand>
        <name>isopentenyl diphosphate</name>
        <dbReference type="ChEBI" id="CHEBI:128769"/>
    </ligand>
</feature>
<feature type="binding site" evidence="5">
    <location>
        <position position="161"/>
    </location>
    <ligand>
        <name>(2E)-4-hydroxy-3-methylbut-2-enyl diphosphate</name>
        <dbReference type="ChEBI" id="CHEBI:128753"/>
    </ligand>
</feature>
<proteinExistence type="inferred from homology"/>
<feature type="binding site" evidence="5">
    <location>
        <position position="217"/>
    </location>
    <ligand>
        <name>(2E)-4-hydroxy-3-methylbut-2-enyl diphosphate</name>
        <dbReference type="ChEBI" id="CHEBI:128753"/>
    </ligand>
</feature>
<feature type="binding site" evidence="5">
    <location>
        <position position="71"/>
    </location>
    <ligand>
        <name>isopentenyl diphosphate</name>
        <dbReference type="ChEBI" id="CHEBI:128769"/>
    </ligand>
</feature>
<comment type="caution">
    <text evidence="6">The sequence shown here is derived from an EMBL/GenBank/DDBJ whole genome shotgun (WGS) entry which is preliminary data.</text>
</comment>
<feature type="binding site" evidence="5">
    <location>
        <position position="219"/>
    </location>
    <ligand>
        <name>dimethylallyl diphosphate</name>
        <dbReference type="ChEBI" id="CHEBI:57623"/>
    </ligand>
</feature>
<dbReference type="RefSeq" id="WP_053985133.1">
    <property type="nucleotide sequence ID" value="NZ_JAQIFT010000048.1"/>
</dbReference>
<dbReference type="Proteomes" id="UP001169242">
    <property type="component" value="Unassembled WGS sequence"/>
</dbReference>
<keyword evidence="7" id="KW-1185">Reference proteome</keyword>
<feature type="binding site" evidence="5">
    <location>
        <position position="218"/>
    </location>
    <ligand>
        <name>(2E)-4-hydroxy-3-methylbut-2-enyl diphosphate</name>
        <dbReference type="ChEBI" id="CHEBI:128753"/>
    </ligand>
</feature>
<evidence type="ECO:0000256" key="3">
    <source>
        <dbReference type="ARBA" id="ARBA00023004"/>
    </source>
</evidence>
<dbReference type="InterPro" id="IPR003451">
    <property type="entry name" value="LytB/IspH"/>
</dbReference>
<dbReference type="Pfam" id="PF02401">
    <property type="entry name" value="LYTB"/>
    <property type="match status" value="1"/>
</dbReference>
<dbReference type="PANTHER" id="PTHR30426">
    <property type="entry name" value="4-HYDROXY-3-METHYLBUT-2-ENYL DIPHOSPHATE REDUCTASE"/>
    <property type="match status" value="1"/>
</dbReference>
<dbReference type="AlphaFoldDB" id="A0AA42DNF5"/>
<evidence type="ECO:0000256" key="4">
    <source>
        <dbReference type="ARBA" id="ARBA00023014"/>
    </source>
</evidence>
<evidence type="ECO:0000313" key="7">
    <source>
        <dbReference type="Proteomes" id="UP001169242"/>
    </source>
</evidence>
<feature type="binding site" evidence="5">
    <location>
        <position position="39"/>
    </location>
    <ligand>
        <name>isopentenyl diphosphate</name>
        <dbReference type="ChEBI" id="CHEBI:128769"/>
    </ligand>
</feature>
<sequence>MKVLLAKSAGFCFGVKRAVDMAFDTDATKTTYTLGHIIHNEAVINKLHNKGIHSVEELDNIPMDQVIIRAHGVPEDVYKEANDKAIHVVDATCPYVTKIHKLVNRHERDGYKIILIGDAKHPEIIGINGWTKEGCIILKNIDELDLSKLSKEERYFVVSQTTYKKAVVDEIVNTLEQAGYDIKFTNTICSATSERQDEAREIAGQVDAMVVIGSRLSSNTQKLYEICQSICPNTHCIDDASMLEKEWFDGVEEVGVTAGASTPSDVINEVLTKLEQI</sequence>
<comment type="pathway">
    <text evidence="5">Isoprenoid biosynthesis; dimethylallyl diphosphate biosynthesis; dimethylallyl diphosphate from (2E)-4-hydroxy-3-methylbutenyl diphosphate: step 1/1.</text>
</comment>
<name>A0AA42DNF5_9FIRM</name>
<feature type="binding site" evidence="5">
    <location>
        <position position="12"/>
    </location>
    <ligand>
        <name>[4Fe-4S] cluster</name>
        <dbReference type="ChEBI" id="CHEBI:49883"/>
    </ligand>
</feature>
<dbReference type="GO" id="GO:0016114">
    <property type="term" value="P:terpenoid biosynthetic process"/>
    <property type="evidence" value="ECO:0007669"/>
    <property type="project" value="UniProtKB-UniRule"/>
</dbReference>
<protein>
    <recommendedName>
        <fullName evidence="5">4-hydroxy-3-methylbut-2-enyl diphosphate reductase</fullName>
        <shortName evidence="5">HMBPP reductase</shortName>
        <ecNumber evidence="5">1.17.7.4</ecNumber>
    </recommendedName>
</protein>
<comment type="similarity">
    <text evidence="5">Belongs to the IspH family.</text>
</comment>
<feature type="binding site" evidence="5">
    <location>
        <position position="219"/>
    </location>
    <ligand>
        <name>(2E)-4-hydroxy-3-methylbut-2-enyl diphosphate</name>
        <dbReference type="ChEBI" id="CHEBI:128753"/>
    </ligand>
</feature>
<evidence type="ECO:0000256" key="2">
    <source>
        <dbReference type="ARBA" id="ARBA00022723"/>
    </source>
</evidence>
<accession>A0AA42DNF5</accession>
<feature type="binding site" evidence="5">
    <location>
        <position position="261"/>
    </location>
    <ligand>
        <name>(2E)-4-hydroxy-3-methylbut-2-enyl diphosphate</name>
        <dbReference type="ChEBI" id="CHEBI:128753"/>
    </ligand>
</feature>
<keyword evidence="2 5" id="KW-0479">Metal-binding</keyword>
<feature type="active site" description="Proton donor" evidence="5">
    <location>
        <position position="123"/>
    </location>
</feature>
<dbReference type="NCBIfam" id="TIGR00216">
    <property type="entry name" value="ispH_lytB"/>
    <property type="match status" value="1"/>
</dbReference>
<gene>
    <name evidence="5 6" type="primary">ispH</name>
    <name evidence="6" type="ORF">PBV87_13505</name>
</gene>
<dbReference type="GO" id="GO:0051745">
    <property type="term" value="F:4-hydroxy-3-methylbut-2-enyl diphosphate reductase activity"/>
    <property type="evidence" value="ECO:0007669"/>
    <property type="project" value="UniProtKB-UniRule"/>
</dbReference>
<dbReference type="GO" id="GO:0046872">
    <property type="term" value="F:metal ion binding"/>
    <property type="evidence" value="ECO:0007669"/>
    <property type="project" value="UniProtKB-KW"/>
</dbReference>
<dbReference type="Gene3D" id="3.40.1010.20">
    <property type="entry name" value="4-hydroxy-3-methylbut-2-enyl diphosphate reductase, catalytic domain"/>
    <property type="match status" value="2"/>
</dbReference>
<dbReference type="CDD" id="cd13944">
    <property type="entry name" value="lytB_ispH"/>
    <property type="match status" value="1"/>
</dbReference>
<comment type="pathway">
    <text evidence="5">Isoprenoid biosynthesis; isopentenyl diphosphate biosynthesis via DXP pathway; isopentenyl diphosphate from 1-deoxy-D-xylulose 5-phosphate: step 6/6.</text>
</comment>
<feature type="binding site" evidence="5">
    <location>
        <position position="121"/>
    </location>
    <ligand>
        <name>dimethylallyl diphosphate</name>
        <dbReference type="ChEBI" id="CHEBI:57623"/>
    </ligand>
</feature>
<feature type="binding site" evidence="5">
    <location>
        <position position="39"/>
    </location>
    <ligand>
        <name>dimethylallyl diphosphate</name>
        <dbReference type="ChEBI" id="CHEBI:57623"/>
    </ligand>
</feature>
<feature type="binding site" evidence="5">
    <location>
        <position position="218"/>
    </location>
    <ligand>
        <name>isopentenyl diphosphate</name>
        <dbReference type="ChEBI" id="CHEBI:128769"/>
    </ligand>
</feature>
<keyword evidence="3 5" id="KW-0408">Iron</keyword>
<dbReference type="GO" id="GO:0019288">
    <property type="term" value="P:isopentenyl diphosphate biosynthetic process, methylerythritol 4-phosphate pathway"/>
    <property type="evidence" value="ECO:0007669"/>
    <property type="project" value="UniProtKB-UniRule"/>
</dbReference>
<feature type="binding site" evidence="5">
    <location>
        <position position="189"/>
    </location>
    <ligand>
        <name>[4Fe-4S] cluster</name>
        <dbReference type="ChEBI" id="CHEBI:49883"/>
    </ligand>
</feature>
<comment type="catalytic activity">
    <reaction evidence="5">
        <text>dimethylallyl diphosphate + 2 oxidized [2Fe-2S]-[ferredoxin] + H2O = (2E)-4-hydroxy-3-methylbut-2-enyl diphosphate + 2 reduced [2Fe-2S]-[ferredoxin] + 2 H(+)</text>
        <dbReference type="Rhea" id="RHEA:24825"/>
        <dbReference type="Rhea" id="RHEA-COMP:10000"/>
        <dbReference type="Rhea" id="RHEA-COMP:10001"/>
        <dbReference type="ChEBI" id="CHEBI:15377"/>
        <dbReference type="ChEBI" id="CHEBI:15378"/>
        <dbReference type="ChEBI" id="CHEBI:33737"/>
        <dbReference type="ChEBI" id="CHEBI:33738"/>
        <dbReference type="ChEBI" id="CHEBI:57623"/>
        <dbReference type="ChEBI" id="CHEBI:128753"/>
        <dbReference type="EC" id="1.17.7.4"/>
    </reaction>
</comment>
<dbReference type="GO" id="GO:0051539">
    <property type="term" value="F:4 iron, 4 sulfur cluster binding"/>
    <property type="evidence" value="ECO:0007669"/>
    <property type="project" value="UniProtKB-UniRule"/>
</dbReference>
<comment type="cofactor">
    <cofactor evidence="5">
        <name>[4Fe-4S] cluster</name>
        <dbReference type="ChEBI" id="CHEBI:49883"/>
    </cofactor>
    <text evidence="5">Binds 1 [4Fe-4S] cluster per subunit.</text>
</comment>
<comment type="function">
    <text evidence="5">Catalyzes the conversion of 1-hydroxy-2-methyl-2-(E)-butenyl 4-diphosphate (HMBPP) into a mixture of isopentenyl diphosphate (IPP) and dimethylallyl diphosphate (DMAPP). Acts in the terminal step of the DOXP/MEP pathway for isoprenoid precursor biosynthesis.</text>
</comment>
<keyword evidence="1 5" id="KW-0004">4Fe-4S</keyword>
<feature type="binding site" evidence="5">
    <location>
        <position position="121"/>
    </location>
    <ligand>
        <name>(2E)-4-hydroxy-3-methylbut-2-enyl diphosphate</name>
        <dbReference type="ChEBI" id="CHEBI:128753"/>
    </ligand>
</feature>
<evidence type="ECO:0000256" key="1">
    <source>
        <dbReference type="ARBA" id="ARBA00022485"/>
    </source>
</evidence>
<feature type="binding site" evidence="5">
    <location>
        <position position="71"/>
    </location>
    <ligand>
        <name>dimethylallyl diphosphate</name>
        <dbReference type="ChEBI" id="CHEBI:57623"/>
    </ligand>
</feature>
<feature type="binding site" evidence="5">
    <location>
        <position position="71"/>
    </location>
    <ligand>
        <name>(2E)-4-hydroxy-3-methylbut-2-enyl diphosphate</name>
        <dbReference type="ChEBI" id="CHEBI:128753"/>
    </ligand>
</feature>
<dbReference type="GO" id="GO:0050992">
    <property type="term" value="P:dimethylallyl diphosphate biosynthetic process"/>
    <property type="evidence" value="ECO:0007669"/>
    <property type="project" value="UniProtKB-UniRule"/>
</dbReference>
<dbReference type="EC" id="1.17.7.4" evidence="5"/>
<dbReference type="Gene3D" id="3.40.50.11270">
    <property type="match status" value="1"/>
</dbReference>
<dbReference type="NCBIfam" id="NF002187">
    <property type="entry name" value="PRK01045.1-1"/>
    <property type="match status" value="1"/>
</dbReference>
<evidence type="ECO:0000313" key="6">
    <source>
        <dbReference type="EMBL" id="MDA3732502.1"/>
    </source>
</evidence>
<feature type="binding site" evidence="5">
    <location>
        <position position="39"/>
    </location>
    <ligand>
        <name>(2E)-4-hydroxy-3-methylbut-2-enyl diphosphate</name>
        <dbReference type="ChEBI" id="CHEBI:128753"/>
    </ligand>
</feature>
<organism evidence="6 7">
    <name type="scientific">Holtiella tumoricola</name>
    <dbReference type="NCBI Taxonomy" id="3018743"/>
    <lineage>
        <taxon>Bacteria</taxon>
        <taxon>Bacillati</taxon>
        <taxon>Bacillota</taxon>
        <taxon>Clostridia</taxon>
        <taxon>Lachnospirales</taxon>
        <taxon>Cellulosilyticaceae</taxon>
        <taxon>Holtiella</taxon>
    </lineage>
</organism>
<feature type="binding site" evidence="5">
    <location>
        <position position="219"/>
    </location>
    <ligand>
        <name>isopentenyl diphosphate</name>
        <dbReference type="ChEBI" id="CHEBI:128769"/>
    </ligand>
</feature>
<feature type="binding site" evidence="5">
    <location>
        <position position="261"/>
    </location>
    <ligand>
        <name>dimethylallyl diphosphate</name>
        <dbReference type="ChEBI" id="CHEBI:57623"/>
    </ligand>
</feature>
<keyword evidence="5 6" id="KW-0560">Oxidoreductase</keyword>
<reference evidence="6" key="1">
    <citation type="journal article" date="2023" name="Int. J. Syst. Evol. Microbiol.">
        <title>&lt;i&gt;Holtiella tumoricola&lt;/i&gt; gen. nov. sp. nov., isolated from a human clinical sample.</title>
        <authorList>
            <person name="Allen-Vercoe E."/>
            <person name="Daigneault M.C."/>
            <person name="Vancuren S.J."/>
            <person name="Cochrane K."/>
            <person name="O'Neal L.L."/>
            <person name="Sankaranarayanan K."/>
            <person name="Lawson P.A."/>
        </authorList>
    </citation>
    <scope>NUCLEOTIDE SEQUENCE</scope>
    <source>
        <strain evidence="6">CC70A</strain>
    </source>
</reference>
<dbReference type="PANTHER" id="PTHR30426:SF0">
    <property type="entry name" value="4-HYDROXY-3-METHYLBUT-2-ENYL DIPHOSPHATE REDUCTASE"/>
    <property type="match status" value="1"/>
</dbReference>
<feature type="binding site" evidence="5">
    <location>
        <position position="217"/>
    </location>
    <ligand>
        <name>isopentenyl diphosphate</name>
        <dbReference type="ChEBI" id="CHEBI:128769"/>
    </ligand>
</feature>
<comment type="catalytic activity">
    <reaction evidence="5">
        <text>isopentenyl diphosphate + 2 oxidized [2Fe-2S]-[ferredoxin] + H2O = (2E)-4-hydroxy-3-methylbut-2-enyl diphosphate + 2 reduced [2Fe-2S]-[ferredoxin] + 2 H(+)</text>
        <dbReference type="Rhea" id="RHEA:24488"/>
        <dbReference type="Rhea" id="RHEA-COMP:10000"/>
        <dbReference type="Rhea" id="RHEA-COMP:10001"/>
        <dbReference type="ChEBI" id="CHEBI:15377"/>
        <dbReference type="ChEBI" id="CHEBI:15378"/>
        <dbReference type="ChEBI" id="CHEBI:33737"/>
        <dbReference type="ChEBI" id="CHEBI:33738"/>
        <dbReference type="ChEBI" id="CHEBI:128753"/>
        <dbReference type="ChEBI" id="CHEBI:128769"/>
        <dbReference type="EC" id="1.17.7.4"/>
    </reaction>
</comment>
<keyword evidence="5" id="KW-0414">Isoprene biosynthesis</keyword>